<keyword evidence="2" id="KW-0813">Transport</keyword>
<dbReference type="PROSITE" id="PS50850">
    <property type="entry name" value="MFS"/>
    <property type="match status" value="1"/>
</dbReference>
<dbReference type="GO" id="GO:0022857">
    <property type="term" value="F:transmembrane transporter activity"/>
    <property type="evidence" value="ECO:0007669"/>
    <property type="project" value="InterPro"/>
</dbReference>
<dbReference type="InterPro" id="IPR036259">
    <property type="entry name" value="MFS_trans_sf"/>
</dbReference>
<gene>
    <name evidence="8" type="ORF">Z517_06374</name>
</gene>
<feature type="transmembrane region" description="Helical" evidence="6">
    <location>
        <begin position="137"/>
        <end position="158"/>
    </location>
</feature>
<proteinExistence type="predicted"/>
<keyword evidence="3 6" id="KW-0812">Transmembrane</keyword>
<keyword evidence="5 6" id="KW-0472">Membrane</keyword>
<dbReference type="Pfam" id="PF06609">
    <property type="entry name" value="TRI12"/>
    <property type="match status" value="1"/>
</dbReference>
<evidence type="ECO:0000256" key="6">
    <source>
        <dbReference type="SAM" id="Phobius"/>
    </source>
</evidence>
<dbReference type="HOGENOM" id="CLU_000960_25_2_1"/>
<dbReference type="InterPro" id="IPR020846">
    <property type="entry name" value="MFS_dom"/>
</dbReference>
<evidence type="ECO:0000256" key="2">
    <source>
        <dbReference type="ARBA" id="ARBA00022448"/>
    </source>
</evidence>
<feature type="transmembrane region" description="Helical" evidence="6">
    <location>
        <begin position="444"/>
        <end position="465"/>
    </location>
</feature>
<feature type="transmembrane region" description="Helical" evidence="6">
    <location>
        <begin position="275"/>
        <end position="296"/>
    </location>
</feature>
<dbReference type="PANTHER" id="PTHR23501">
    <property type="entry name" value="MAJOR FACILITATOR SUPERFAMILY"/>
    <property type="match status" value="1"/>
</dbReference>
<dbReference type="GO" id="GO:0005886">
    <property type="term" value="C:plasma membrane"/>
    <property type="evidence" value="ECO:0007669"/>
    <property type="project" value="TreeGrafter"/>
</dbReference>
<feature type="transmembrane region" description="Helical" evidence="6">
    <location>
        <begin position="45"/>
        <end position="71"/>
    </location>
</feature>
<accession>A0A0D2GMJ6</accession>
<dbReference type="EMBL" id="KN846972">
    <property type="protein sequence ID" value="KIW79760.1"/>
    <property type="molecule type" value="Genomic_DNA"/>
</dbReference>
<feature type="transmembrane region" description="Helical" evidence="6">
    <location>
        <begin position="383"/>
        <end position="402"/>
    </location>
</feature>
<protein>
    <recommendedName>
        <fullName evidence="7">Major facilitator superfamily (MFS) profile domain-containing protein</fullName>
    </recommendedName>
</protein>
<feature type="transmembrane region" description="Helical" evidence="6">
    <location>
        <begin position="198"/>
        <end position="221"/>
    </location>
</feature>
<dbReference type="VEuPathDB" id="FungiDB:Z517_06374"/>
<evidence type="ECO:0000256" key="4">
    <source>
        <dbReference type="ARBA" id="ARBA00022989"/>
    </source>
</evidence>
<dbReference type="InterPro" id="IPR010573">
    <property type="entry name" value="MFS_Str1/Tri12-like"/>
</dbReference>
<evidence type="ECO:0000256" key="3">
    <source>
        <dbReference type="ARBA" id="ARBA00022692"/>
    </source>
</evidence>
<dbReference type="PANTHER" id="PTHR23501:SF109">
    <property type="entry name" value="MAJOR FACILITATOR SUPERFAMILY (MFS) PROFILE DOMAIN-CONTAINING PROTEIN-RELATED"/>
    <property type="match status" value="1"/>
</dbReference>
<dbReference type="SUPFAM" id="SSF103473">
    <property type="entry name" value="MFS general substrate transporter"/>
    <property type="match status" value="1"/>
</dbReference>
<feature type="transmembrane region" description="Helical" evidence="6">
    <location>
        <begin position="113"/>
        <end position="131"/>
    </location>
</feature>
<dbReference type="GeneID" id="25305864"/>
<keyword evidence="9" id="KW-1185">Reference proteome</keyword>
<keyword evidence="4 6" id="KW-1133">Transmembrane helix</keyword>
<dbReference type="OrthoDB" id="2587356at2759"/>
<dbReference type="Gene3D" id="1.20.1250.20">
    <property type="entry name" value="MFS general substrate transporter like domains"/>
    <property type="match status" value="1"/>
</dbReference>
<name>A0A0D2GMJ6_9EURO</name>
<feature type="transmembrane region" description="Helical" evidence="6">
    <location>
        <begin position="534"/>
        <end position="553"/>
    </location>
</feature>
<organism evidence="8 9">
    <name type="scientific">Fonsecaea pedrosoi CBS 271.37</name>
    <dbReference type="NCBI Taxonomy" id="1442368"/>
    <lineage>
        <taxon>Eukaryota</taxon>
        <taxon>Fungi</taxon>
        <taxon>Dikarya</taxon>
        <taxon>Ascomycota</taxon>
        <taxon>Pezizomycotina</taxon>
        <taxon>Eurotiomycetes</taxon>
        <taxon>Chaetothyriomycetidae</taxon>
        <taxon>Chaetothyriales</taxon>
        <taxon>Herpotrichiellaceae</taxon>
        <taxon>Fonsecaea</taxon>
    </lineage>
</organism>
<dbReference type="RefSeq" id="XP_013283568.1">
    <property type="nucleotide sequence ID" value="XM_013428114.1"/>
</dbReference>
<evidence type="ECO:0000313" key="9">
    <source>
        <dbReference type="Proteomes" id="UP000053029"/>
    </source>
</evidence>
<dbReference type="AlphaFoldDB" id="A0A0D2GMJ6"/>
<feature type="transmembrane region" description="Helical" evidence="6">
    <location>
        <begin position="356"/>
        <end position="376"/>
    </location>
</feature>
<dbReference type="InterPro" id="IPR053791">
    <property type="entry name" value="MFS_Tri12-like"/>
</dbReference>
<feature type="transmembrane region" description="Helical" evidence="6">
    <location>
        <begin position="317"/>
        <end position="336"/>
    </location>
</feature>
<feature type="transmembrane region" description="Helical" evidence="6">
    <location>
        <begin position="170"/>
        <end position="192"/>
    </location>
</feature>
<feature type="transmembrane region" description="Helical" evidence="6">
    <location>
        <begin position="83"/>
        <end position="101"/>
    </location>
</feature>
<evidence type="ECO:0000259" key="7">
    <source>
        <dbReference type="PROSITE" id="PS50850"/>
    </source>
</evidence>
<feature type="domain" description="Major facilitator superfamily (MFS) profile" evidence="7">
    <location>
        <begin position="43"/>
        <end position="558"/>
    </location>
</feature>
<evidence type="ECO:0000256" key="5">
    <source>
        <dbReference type="ARBA" id="ARBA00023136"/>
    </source>
</evidence>
<sequence length="602" mass="64245">MDSTDEKKDSAELRHFEVKPETVVSSGTEVAGAENGIPEKMNFRVMMALVALALNYEASLLSFILPSAVLLTINNAIGPSSSIGWAATSWTLVSGALVGMNGRLSDIFGRRKILIIGNVFGVVGTIVGSRANRVGQLIAAMTLLGVAASGQQLSYSAAFDIVPRKHRGTALAFMNLFSLPSSAFGAIIAFTIVENCGWRYTFYIGILANGLSLVFTVIFYHPPGFVGLHPDGKTIRQQLRELDYVGLLLFTGGLTVLLVGIGFGGNPYPWTSATVLAPLIIGAVTLIVAFPLWQVYGPGTEKLCPPHLIKRWRRFTLPLIINFTAGFTLYSMQVYWPQMVQFLFTTEQPRVGWLSFINNGAGVFAITWSGALFGLLKHTRFQYIFVVFAQAAFTASMASITQWTLARAVVLCIFTAQFTCAANIIGCLFLQFGAGDENLGVAVGLRNSISAAGGGIALAIFGSILNNKVSSNMVPTLAGAVTEAGLPATSIESFITAFLSGKPDLLLAVPGVDAEVLGAATIASRDVYGSAFRMIFLVTLAFGSVACIVSLFVPSVDKFLTLQTAVQLDKPHVIAHGEGEAKVLRIHTPDSDEESCKDDSAV</sequence>
<comment type="subcellular location">
    <subcellularLocation>
        <location evidence="1">Membrane</location>
        <topology evidence="1">Multi-pass membrane protein</topology>
    </subcellularLocation>
</comment>
<evidence type="ECO:0000256" key="1">
    <source>
        <dbReference type="ARBA" id="ARBA00004141"/>
    </source>
</evidence>
<dbReference type="CDD" id="cd06179">
    <property type="entry name" value="MFS_TRI12_like"/>
    <property type="match status" value="1"/>
</dbReference>
<evidence type="ECO:0000313" key="8">
    <source>
        <dbReference type="EMBL" id="KIW79760.1"/>
    </source>
</evidence>
<feature type="transmembrane region" description="Helical" evidence="6">
    <location>
        <begin position="242"/>
        <end position="263"/>
    </location>
</feature>
<reference evidence="8 9" key="1">
    <citation type="submission" date="2015-01" db="EMBL/GenBank/DDBJ databases">
        <title>The Genome Sequence of Fonsecaea pedrosoi CBS 271.37.</title>
        <authorList>
            <consortium name="The Broad Institute Genomics Platform"/>
            <person name="Cuomo C."/>
            <person name="de Hoog S."/>
            <person name="Gorbushina A."/>
            <person name="Stielow B."/>
            <person name="Teixiera M."/>
            <person name="Abouelleil A."/>
            <person name="Chapman S.B."/>
            <person name="Priest M."/>
            <person name="Young S.K."/>
            <person name="Wortman J."/>
            <person name="Nusbaum C."/>
            <person name="Birren B."/>
        </authorList>
    </citation>
    <scope>NUCLEOTIDE SEQUENCE [LARGE SCALE GENOMIC DNA]</scope>
    <source>
        <strain evidence="8 9">CBS 271.37</strain>
    </source>
</reference>
<feature type="transmembrane region" description="Helical" evidence="6">
    <location>
        <begin position="408"/>
        <end position="432"/>
    </location>
</feature>
<dbReference type="Proteomes" id="UP000053029">
    <property type="component" value="Unassembled WGS sequence"/>
</dbReference>